<protein>
    <submittedName>
        <fullName evidence="1">Uncharacterized protein</fullName>
    </submittedName>
</protein>
<gene>
    <name evidence="1" type="ORF">B0T23DRAFT_446540</name>
</gene>
<organism evidence="1 2">
    <name type="scientific">Neurospora hispaniola</name>
    <dbReference type="NCBI Taxonomy" id="588809"/>
    <lineage>
        <taxon>Eukaryota</taxon>
        <taxon>Fungi</taxon>
        <taxon>Dikarya</taxon>
        <taxon>Ascomycota</taxon>
        <taxon>Pezizomycotina</taxon>
        <taxon>Sordariomycetes</taxon>
        <taxon>Sordariomycetidae</taxon>
        <taxon>Sordariales</taxon>
        <taxon>Sordariaceae</taxon>
        <taxon>Neurospora</taxon>
    </lineage>
</organism>
<reference evidence="1 2" key="1">
    <citation type="journal article" date="2023" name="Mol. Phylogenet. Evol.">
        <title>Genome-scale phylogeny and comparative genomics of the fungal order Sordariales.</title>
        <authorList>
            <person name="Hensen N."/>
            <person name="Bonometti L."/>
            <person name="Westerberg I."/>
            <person name="Brannstrom I.O."/>
            <person name="Guillou S."/>
            <person name="Cros-Aarteil S."/>
            <person name="Calhoun S."/>
            <person name="Haridas S."/>
            <person name="Kuo A."/>
            <person name="Mondo S."/>
            <person name="Pangilinan J."/>
            <person name="Riley R."/>
            <person name="LaButti K."/>
            <person name="Andreopoulos B."/>
            <person name="Lipzen A."/>
            <person name="Chen C."/>
            <person name="Yan M."/>
            <person name="Daum C."/>
            <person name="Ng V."/>
            <person name="Clum A."/>
            <person name="Steindorff A."/>
            <person name="Ohm R.A."/>
            <person name="Martin F."/>
            <person name="Silar P."/>
            <person name="Natvig D.O."/>
            <person name="Lalanne C."/>
            <person name="Gautier V."/>
            <person name="Ament-Velasquez S.L."/>
            <person name="Kruys A."/>
            <person name="Hutchinson M.I."/>
            <person name="Powell A.J."/>
            <person name="Barry K."/>
            <person name="Miller A.N."/>
            <person name="Grigoriev I.V."/>
            <person name="Debuchy R."/>
            <person name="Gladieux P."/>
            <person name="Hiltunen Thoren M."/>
            <person name="Johannesson H."/>
        </authorList>
    </citation>
    <scope>NUCLEOTIDE SEQUENCE [LARGE SCALE GENOMIC DNA]</scope>
    <source>
        <strain evidence="1 2">FGSC 10403</strain>
    </source>
</reference>
<evidence type="ECO:0000313" key="1">
    <source>
        <dbReference type="EMBL" id="KAK3487656.1"/>
    </source>
</evidence>
<evidence type="ECO:0000313" key="2">
    <source>
        <dbReference type="Proteomes" id="UP001285908"/>
    </source>
</evidence>
<dbReference type="GeneID" id="87878589"/>
<accession>A0AAJ0I1J4</accession>
<sequence length="298" mass="33381">MGRGGNKEEPELDDMHAIPWWMVPLNGVNARRQLVYILRGRGTRLISSFAARTMEPSPETFLAQMLQQKDVIPLAMSFFSGRDMFLLLFDFGRLGYITQASTSSMMNETDVPMVAADMIGDTSCLSNSTVQSDVFMPTQRRHVFKIQHLGEIVRVFPSRPRTSYATSVWSLRMGAERRGGDIQQQRHLRQLGTLTTDVGTSCQQAKVPKHTQTYTVVHINSYRVICAGLAGNTTHVLTLHRIGILEPGGLRGIRGVCISTCLDSNLYYLNDLGAWAVERRKMPRAEPSVALRAFYKNA</sequence>
<dbReference type="Proteomes" id="UP001285908">
    <property type="component" value="Unassembled WGS sequence"/>
</dbReference>
<proteinExistence type="predicted"/>
<dbReference type="EMBL" id="JAULSX010000007">
    <property type="protein sequence ID" value="KAK3487656.1"/>
    <property type="molecule type" value="Genomic_DNA"/>
</dbReference>
<dbReference type="RefSeq" id="XP_062689783.1">
    <property type="nucleotide sequence ID" value="XM_062840967.1"/>
</dbReference>
<comment type="caution">
    <text evidence="1">The sequence shown here is derived from an EMBL/GenBank/DDBJ whole genome shotgun (WGS) entry which is preliminary data.</text>
</comment>
<dbReference type="AlphaFoldDB" id="A0AAJ0I1J4"/>
<name>A0AAJ0I1J4_9PEZI</name>
<keyword evidence="2" id="KW-1185">Reference proteome</keyword>